<organism evidence="1 2">
    <name type="scientific">Mobilisporobacter senegalensis</name>
    <dbReference type="NCBI Taxonomy" id="1329262"/>
    <lineage>
        <taxon>Bacteria</taxon>
        <taxon>Bacillati</taxon>
        <taxon>Bacillota</taxon>
        <taxon>Clostridia</taxon>
        <taxon>Lachnospirales</taxon>
        <taxon>Lachnospiraceae</taxon>
        <taxon>Mobilisporobacter</taxon>
    </lineage>
</organism>
<dbReference type="PANTHER" id="PTHR11122:SF13">
    <property type="entry name" value="GLUCOSE-6-PHOSPHATE 1-EPIMERASE"/>
    <property type="match status" value="1"/>
</dbReference>
<evidence type="ECO:0000313" key="2">
    <source>
        <dbReference type="Proteomes" id="UP000273083"/>
    </source>
</evidence>
<dbReference type="InterPro" id="IPR014718">
    <property type="entry name" value="GH-type_carb-bd"/>
</dbReference>
<dbReference type="Gene3D" id="2.70.98.10">
    <property type="match status" value="1"/>
</dbReference>
<comment type="caution">
    <text evidence="1">The sequence shown here is derived from an EMBL/GenBank/DDBJ whole genome shotgun (WGS) entry which is preliminary data.</text>
</comment>
<dbReference type="GO" id="GO:0005975">
    <property type="term" value="P:carbohydrate metabolic process"/>
    <property type="evidence" value="ECO:0007669"/>
    <property type="project" value="InterPro"/>
</dbReference>
<dbReference type="OrthoDB" id="9795355at2"/>
<dbReference type="SUPFAM" id="SSF74650">
    <property type="entry name" value="Galactose mutarotase-like"/>
    <property type="match status" value="1"/>
</dbReference>
<dbReference type="GO" id="GO:0016853">
    <property type="term" value="F:isomerase activity"/>
    <property type="evidence" value="ECO:0007669"/>
    <property type="project" value="InterPro"/>
</dbReference>
<dbReference type="CDD" id="cd09024">
    <property type="entry name" value="Aldose_epim_lacX"/>
    <property type="match status" value="1"/>
</dbReference>
<proteinExistence type="predicted"/>
<dbReference type="InterPro" id="IPR037481">
    <property type="entry name" value="LacX"/>
</dbReference>
<dbReference type="InterPro" id="IPR008183">
    <property type="entry name" value="Aldose_1/G6P_1-epimerase"/>
</dbReference>
<sequence length="295" mass="33813">MIVSIKSKSATAAIDTLGAELKSFIDNSTGKDYIWCGDPKHWKGVSPLLFPMVGNLRNGKTMINGKEFQIPKHGIVRDKDFQILEQSDDSVVFSYSYTEDTLKVYPFRFNIRLGYRITGTTLTLSYDVYNLDDKDMYYHIGAHPGFHCPLFEGEKFSDYILQFEQKETCMSPVYDLEKLQFSNENRVCHLNHSDILNLSYDMFQQDAIVFDDIKSRKVSLINSVTKKGVSVDFHSFEAVAFWTPMNDTAPLLCIEPWNGAAVYSDEDNEFIHKRNIQTVKSGQKESYQLVIDLLV</sequence>
<dbReference type="RefSeq" id="WP_123609064.1">
    <property type="nucleotide sequence ID" value="NZ_RJVG01000004.1"/>
</dbReference>
<protein>
    <submittedName>
        <fullName evidence="1">Galactose mutarotase-like enzyme</fullName>
    </submittedName>
</protein>
<dbReference type="InterPro" id="IPR011013">
    <property type="entry name" value="Gal_mutarotase_sf_dom"/>
</dbReference>
<keyword evidence="2" id="KW-1185">Reference proteome</keyword>
<dbReference type="Proteomes" id="UP000273083">
    <property type="component" value="Unassembled WGS sequence"/>
</dbReference>
<dbReference type="Pfam" id="PF01263">
    <property type="entry name" value="Aldose_epim"/>
    <property type="match status" value="1"/>
</dbReference>
<reference evidence="1 2" key="1">
    <citation type="submission" date="2018-11" db="EMBL/GenBank/DDBJ databases">
        <title>Genomic Encyclopedia of Type Strains, Phase IV (KMG-IV): sequencing the most valuable type-strain genomes for metagenomic binning, comparative biology and taxonomic classification.</title>
        <authorList>
            <person name="Goeker M."/>
        </authorList>
    </citation>
    <scope>NUCLEOTIDE SEQUENCE [LARGE SCALE GENOMIC DNA]</scope>
    <source>
        <strain evidence="1 2">DSM 26537</strain>
    </source>
</reference>
<evidence type="ECO:0000313" key="1">
    <source>
        <dbReference type="EMBL" id="ROR28563.1"/>
    </source>
</evidence>
<dbReference type="GO" id="GO:0030246">
    <property type="term" value="F:carbohydrate binding"/>
    <property type="evidence" value="ECO:0007669"/>
    <property type="project" value="InterPro"/>
</dbReference>
<gene>
    <name evidence="1" type="ORF">EDD66_104149</name>
</gene>
<accession>A0A3N1XPG2</accession>
<dbReference type="EMBL" id="RJVG01000004">
    <property type="protein sequence ID" value="ROR28563.1"/>
    <property type="molecule type" value="Genomic_DNA"/>
</dbReference>
<name>A0A3N1XPG2_9FIRM</name>
<dbReference type="PANTHER" id="PTHR11122">
    <property type="entry name" value="APOSPORY-ASSOCIATED PROTEIN C-RELATED"/>
    <property type="match status" value="1"/>
</dbReference>
<dbReference type="AlphaFoldDB" id="A0A3N1XPG2"/>